<feature type="signal peptide" evidence="2">
    <location>
        <begin position="1"/>
        <end position="23"/>
    </location>
</feature>
<dbReference type="AlphaFoldDB" id="A0A9Q4FZM2"/>
<dbReference type="Pfam" id="PF11258">
    <property type="entry name" value="DUF3048"/>
    <property type="match status" value="1"/>
</dbReference>
<organism evidence="5 6">
    <name type="scientific">Salipaludibacillus agaradhaerens</name>
    <name type="common">Bacillus agaradhaerens</name>
    <dbReference type="NCBI Taxonomy" id="76935"/>
    <lineage>
        <taxon>Bacteria</taxon>
        <taxon>Bacillati</taxon>
        <taxon>Bacillota</taxon>
        <taxon>Bacilli</taxon>
        <taxon>Bacillales</taxon>
        <taxon>Bacillaceae</taxon>
    </lineage>
</organism>
<dbReference type="Proteomes" id="UP001057753">
    <property type="component" value="Unassembled WGS sequence"/>
</dbReference>
<dbReference type="SUPFAM" id="SSF159774">
    <property type="entry name" value="YerB-like"/>
    <property type="match status" value="1"/>
</dbReference>
<protein>
    <submittedName>
        <fullName evidence="5">DUF3048 domain-containing protein</fullName>
    </submittedName>
</protein>
<feature type="domain" description="DUF3048" evidence="3">
    <location>
        <begin position="56"/>
        <end position="193"/>
    </location>
</feature>
<evidence type="ECO:0000256" key="2">
    <source>
        <dbReference type="SAM" id="SignalP"/>
    </source>
</evidence>
<dbReference type="Gene3D" id="3.50.90.10">
    <property type="entry name" value="YerB-like"/>
    <property type="match status" value="1"/>
</dbReference>
<evidence type="ECO:0000256" key="1">
    <source>
        <dbReference type="SAM" id="MobiDB-lite"/>
    </source>
</evidence>
<dbReference type="EMBL" id="JABXYM010000001">
    <property type="protein sequence ID" value="MCR6097576.1"/>
    <property type="molecule type" value="Genomic_DNA"/>
</dbReference>
<keyword evidence="2" id="KW-0732">Signal</keyword>
<sequence length="348" mass="38075">MKTQTIGCLIMLALLTVGCSSNNSEGNSEVNRASENNGSEQAAHAEESNANNVFPLTGIKTSEDVDHRAIGIMIENSQSARPQSGLYQADVVYEVLSEGHITRLLSLFHSQQPERIGPVRSARNYYVHLNNGYDAIYASAGGSPGALELIAQQGYPHINALNYDGSFFTRWSERSAPHNMYTSYSQLVDAAADVGLTMTDREPPELPFSDETSHAEASEDALEVLIDYNSTSNNVLFDYDEQTKRYIRSVGGQRVDDLDTGEPVAPKNIFVVAASHQVIDDQGRRNINIESGGAAYLIQNGQAIEAEWKNVDGVILPFKDGEPLNFLPGQTWINFVEDIGDVSYHSAP</sequence>
<keyword evidence="6" id="KW-1185">Reference proteome</keyword>
<evidence type="ECO:0000313" key="5">
    <source>
        <dbReference type="EMBL" id="MCR6097576.1"/>
    </source>
</evidence>
<accession>A0A9Q4FZM2</accession>
<dbReference type="InterPro" id="IPR023158">
    <property type="entry name" value="YerB-like_sf"/>
</dbReference>
<feature type="region of interest" description="Disordered" evidence="1">
    <location>
        <begin position="24"/>
        <end position="53"/>
    </location>
</feature>
<reference evidence="5" key="1">
    <citation type="submission" date="2020-06" db="EMBL/GenBank/DDBJ databases">
        <title>Insight into the genomes of haloalkaliphilic bacilli from Kenyan soda lakes.</title>
        <authorList>
            <person name="Mwirichia R."/>
            <person name="Villamizar G.C."/>
            <person name="Poehlein A."/>
            <person name="Mugweru J."/>
            <person name="Kipnyargis A."/>
            <person name="Kiplimo D."/>
            <person name="Orwa P."/>
            <person name="Daniel R."/>
        </authorList>
    </citation>
    <scope>NUCLEOTIDE SEQUENCE</scope>
    <source>
        <strain evidence="5">B1096_S55</strain>
    </source>
</reference>
<comment type="caution">
    <text evidence="5">The sequence shown here is derived from an EMBL/GenBank/DDBJ whole genome shotgun (WGS) entry which is preliminary data.</text>
</comment>
<gene>
    <name evidence="5" type="ORF">HXA33_13575</name>
</gene>
<feature type="domain" description="DUF3048" evidence="4">
    <location>
        <begin position="226"/>
        <end position="333"/>
    </location>
</feature>
<evidence type="ECO:0000259" key="3">
    <source>
        <dbReference type="Pfam" id="PF11258"/>
    </source>
</evidence>
<dbReference type="Pfam" id="PF17479">
    <property type="entry name" value="DUF3048_C"/>
    <property type="match status" value="1"/>
</dbReference>
<feature type="chain" id="PRO_5040432963" evidence="2">
    <location>
        <begin position="24"/>
        <end position="348"/>
    </location>
</feature>
<dbReference type="RefSeq" id="WP_257821987.1">
    <property type="nucleotide sequence ID" value="NZ_JABXYM010000001.1"/>
</dbReference>
<name>A0A9Q4FZM2_SALAG</name>
<evidence type="ECO:0000313" key="6">
    <source>
        <dbReference type="Proteomes" id="UP001057753"/>
    </source>
</evidence>
<proteinExistence type="predicted"/>
<dbReference type="PROSITE" id="PS51257">
    <property type="entry name" value="PROKAR_LIPOPROTEIN"/>
    <property type="match status" value="1"/>
</dbReference>
<dbReference type="InterPro" id="IPR035328">
    <property type="entry name" value="DUF3048_C"/>
</dbReference>
<dbReference type="InterPro" id="IPR021416">
    <property type="entry name" value="DUF3048_N"/>
</dbReference>
<evidence type="ECO:0000259" key="4">
    <source>
        <dbReference type="Pfam" id="PF17479"/>
    </source>
</evidence>